<dbReference type="RefSeq" id="WP_184711194.1">
    <property type="nucleotide sequence ID" value="NZ_JACHKZ010000034.1"/>
</dbReference>
<evidence type="ECO:0000256" key="5">
    <source>
        <dbReference type="ARBA" id="ARBA00022692"/>
    </source>
</evidence>
<evidence type="ECO:0000256" key="7">
    <source>
        <dbReference type="ARBA" id="ARBA00022801"/>
    </source>
</evidence>
<evidence type="ECO:0000256" key="9">
    <source>
        <dbReference type="ARBA" id="ARBA00022989"/>
    </source>
</evidence>
<evidence type="ECO:0000256" key="1">
    <source>
        <dbReference type="ARBA" id="ARBA00001947"/>
    </source>
</evidence>
<dbReference type="InterPro" id="IPR001915">
    <property type="entry name" value="Peptidase_M48"/>
</dbReference>
<comment type="subcellular location">
    <subcellularLocation>
        <location evidence="2">Cell membrane</location>
        <topology evidence="2">Multi-pass membrane protein</topology>
    </subcellularLocation>
</comment>
<evidence type="ECO:0000313" key="15">
    <source>
        <dbReference type="EMBL" id="MBB6579648.1"/>
    </source>
</evidence>
<keyword evidence="4" id="KW-0645">Protease</keyword>
<feature type="transmembrane region" description="Helical" evidence="13">
    <location>
        <begin position="33"/>
        <end position="54"/>
    </location>
</feature>
<evidence type="ECO:0000256" key="3">
    <source>
        <dbReference type="ARBA" id="ARBA00022475"/>
    </source>
</evidence>
<comment type="caution">
    <text evidence="15">The sequence shown here is derived from an EMBL/GenBank/DDBJ whole genome shotgun (WGS) entry which is preliminary data.</text>
</comment>
<keyword evidence="11 13" id="KW-0472">Membrane</keyword>
<proteinExistence type="predicted"/>
<name>A0ABR6RKF0_9BURK</name>
<evidence type="ECO:0000259" key="14">
    <source>
        <dbReference type="Pfam" id="PF01435"/>
    </source>
</evidence>
<evidence type="ECO:0000256" key="4">
    <source>
        <dbReference type="ARBA" id="ARBA00022670"/>
    </source>
</evidence>
<dbReference type="PANTHER" id="PTHR43221">
    <property type="entry name" value="PROTEASE HTPX"/>
    <property type="match status" value="1"/>
</dbReference>
<keyword evidence="7" id="KW-0378">Hydrolase</keyword>
<gene>
    <name evidence="15" type="ORF">HNP33_003764</name>
</gene>
<keyword evidence="10" id="KW-0482">Metalloprotease</keyword>
<dbReference type="Gene3D" id="3.30.2010.10">
    <property type="entry name" value="Metalloproteases ('zincins'), catalytic domain"/>
    <property type="match status" value="1"/>
</dbReference>
<reference evidence="15 16" key="1">
    <citation type="submission" date="2020-08" db="EMBL/GenBank/DDBJ databases">
        <title>Functional genomics of gut bacteria from endangered species of beetles.</title>
        <authorList>
            <person name="Carlos-Shanley C."/>
        </authorList>
    </citation>
    <scope>NUCLEOTIDE SEQUENCE [LARGE SCALE GENOMIC DNA]</scope>
    <source>
        <strain evidence="15 16">S00124</strain>
    </source>
</reference>
<evidence type="ECO:0000256" key="11">
    <source>
        <dbReference type="ARBA" id="ARBA00023136"/>
    </source>
</evidence>
<evidence type="ECO:0000256" key="6">
    <source>
        <dbReference type="ARBA" id="ARBA00022723"/>
    </source>
</evidence>
<accession>A0ABR6RKF0</accession>
<keyword evidence="3" id="KW-1003">Cell membrane</keyword>
<keyword evidence="6" id="KW-0479">Metal-binding</keyword>
<dbReference type="InterPro" id="IPR050083">
    <property type="entry name" value="HtpX_protease"/>
</dbReference>
<dbReference type="Proteomes" id="UP000562492">
    <property type="component" value="Unassembled WGS sequence"/>
</dbReference>
<keyword evidence="16" id="KW-1185">Reference proteome</keyword>
<evidence type="ECO:0000313" key="16">
    <source>
        <dbReference type="Proteomes" id="UP000562492"/>
    </source>
</evidence>
<sequence>MEQADFIHLVRESEIESANNSAVYRRSVIRFALLGYAWVLGCLVLAVSVGAWVIAHTVQGQFRAAYIWLGIFALCLFWSSLKALWSGPSEEPEGIAITQEQAPELFKALERIRRKVKGPAIHAVYLQDNFNAAIWQRPRFGMFGGSVNYLMVGLPLLMGLDKARVMAVLAHEYGHLRENHNRLSAWVYRSRRAWLKLYFSMREDDSAMAIATRSFLNWYFPRFAAKTFAMARQDEYEADRIAAQLLGADVAAATLTEMEIKATWLDEAFWAQHWRSAALHALPQGPYSAMHAMLRLRPETAFAQEALRRALSKISDVDDTHPALRDRVEAITGERPGLPSWSTKGAIGLLGPQAERWMQEFDARWCKNNASTWKQHHARLTRWQEHAQRLQAMTHRDAAKTMELARLLHKIDHSASTRHLYEQILVDHPQHPGALAGLITTLTPSESTQQRQYLEMLWQTAPSYRPFSARTMVALLETQTRQAGYEAVAMRLWRDRQREAEQEQESFMAQLQEATLFSRTSRTDLSEFELADLRCELALYKTISQAWLLSKHEPSMPDLRIHLLLVQAPALGEDARMQLRRALYADLDLPGMLLIVSVGVGEAASEEEARRHAREPLYTASYQPRSA</sequence>
<comment type="cofactor">
    <cofactor evidence="1">
        <name>Zn(2+)</name>
        <dbReference type="ChEBI" id="CHEBI:29105"/>
    </cofactor>
</comment>
<dbReference type="CDD" id="cd07328">
    <property type="entry name" value="M48_Ste24p_like"/>
    <property type="match status" value="1"/>
</dbReference>
<evidence type="ECO:0000256" key="13">
    <source>
        <dbReference type="SAM" id="Phobius"/>
    </source>
</evidence>
<dbReference type="EMBL" id="JACHKZ010000034">
    <property type="protein sequence ID" value="MBB6579648.1"/>
    <property type="molecule type" value="Genomic_DNA"/>
</dbReference>
<evidence type="ECO:0000256" key="8">
    <source>
        <dbReference type="ARBA" id="ARBA00022833"/>
    </source>
</evidence>
<dbReference type="PANTHER" id="PTHR43221:SF1">
    <property type="entry name" value="PROTEASE HTPX"/>
    <property type="match status" value="1"/>
</dbReference>
<dbReference type="Pfam" id="PF01435">
    <property type="entry name" value="Peptidase_M48"/>
    <property type="match status" value="1"/>
</dbReference>
<organism evidence="15 16">
    <name type="scientific">Comamonas odontotermitis</name>
    <dbReference type="NCBI Taxonomy" id="379895"/>
    <lineage>
        <taxon>Bacteria</taxon>
        <taxon>Pseudomonadati</taxon>
        <taxon>Pseudomonadota</taxon>
        <taxon>Betaproteobacteria</taxon>
        <taxon>Burkholderiales</taxon>
        <taxon>Comamonadaceae</taxon>
        <taxon>Comamonas</taxon>
    </lineage>
</organism>
<feature type="domain" description="Peptidase M48" evidence="14">
    <location>
        <begin position="149"/>
        <end position="333"/>
    </location>
</feature>
<feature type="transmembrane region" description="Helical" evidence="13">
    <location>
        <begin position="66"/>
        <end position="85"/>
    </location>
</feature>
<keyword evidence="5 13" id="KW-0812">Transmembrane</keyword>
<evidence type="ECO:0000256" key="12">
    <source>
        <dbReference type="SAM" id="MobiDB-lite"/>
    </source>
</evidence>
<evidence type="ECO:0000256" key="10">
    <source>
        <dbReference type="ARBA" id="ARBA00023049"/>
    </source>
</evidence>
<evidence type="ECO:0000256" key="2">
    <source>
        <dbReference type="ARBA" id="ARBA00004651"/>
    </source>
</evidence>
<keyword evidence="9 13" id="KW-1133">Transmembrane helix</keyword>
<feature type="region of interest" description="Disordered" evidence="12">
    <location>
        <begin position="607"/>
        <end position="627"/>
    </location>
</feature>
<protein>
    <recommendedName>
        <fullName evidence="14">Peptidase M48 domain-containing protein</fullName>
    </recommendedName>
</protein>
<keyword evidence="8" id="KW-0862">Zinc</keyword>